<dbReference type="STRING" id="149040.A0A132B468"/>
<dbReference type="Proteomes" id="UP000070700">
    <property type="component" value="Unassembled WGS sequence"/>
</dbReference>
<sequence>MVAFLEFATYHYKVINMQPSNTRGLDHQPTSDGTKLVHSFFKTNWGDVICFIIGPSKKVYRIHKDRLCRKIPSLLSIIAQRESEMEAPDGEENDNVSERADKDAEEDSESDLGKHQQRETASEPETHLGEEIIIKFLDQDTASFDILMKWVYHDTLPSLKADYGQTSFWNWDPYAFYTLVDKFELPELKDKVMSSLQASQAKTKQWHKIEQLDWVWARTSPGCGMRRYLAMCMVRNILVYKDPIHPNPQQRMTISTQKISQVLSKYPDLLLAVVDAMRGNDGVKVTDPREVNPCEFHEHWPRKTCGYGKGFEDVEQDVRNDDRHDQDLEANEEYQKKSVRFS</sequence>
<dbReference type="InParanoid" id="A0A132B468"/>
<dbReference type="RefSeq" id="XP_018061547.1">
    <property type="nucleotide sequence ID" value="XM_018220929.1"/>
</dbReference>
<dbReference type="EMBL" id="KQ947441">
    <property type="protein sequence ID" value="KUJ07192.1"/>
    <property type="molecule type" value="Genomic_DNA"/>
</dbReference>
<feature type="compositionally biased region" description="Acidic residues" evidence="1">
    <location>
        <begin position="85"/>
        <end position="95"/>
    </location>
</feature>
<feature type="region of interest" description="Disordered" evidence="1">
    <location>
        <begin position="82"/>
        <end position="125"/>
    </location>
</feature>
<evidence type="ECO:0000313" key="2">
    <source>
        <dbReference type="EMBL" id="KUJ07192.1"/>
    </source>
</evidence>
<dbReference type="KEGG" id="psco:LY89DRAFT_743192"/>
<dbReference type="GeneID" id="28830655"/>
<evidence type="ECO:0000256" key="1">
    <source>
        <dbReference type="SAM" id="MobiDB-lite"/>
    </source>
</evidence>
<dbReference type="AlphaFoldDB" id="A0A132B468"/>
<gene>
    <name evidence="2" type="ORF">LY89DRAFT_743192</name>
</gene>
<organism evidence="2 3">
    <name type="scientific">Mollisia scopiformis</name>
    <name type="common">Conifer needle endophyte fungus</name>
    <name type="synonym">Phialocephala scopiformis</name>
    <dbReference type="NCBI Taxonomy" id="149040"/>
    <lineage>
        <taxon>Eukaryota</taxon>
        <taxon>Fungi</taxon>
        <taxon>Dikarya</taxon>
        <taxon>Ascomycota</taxon>
        <taxon>Pezizomycotina</taxon>
        <taxon>Leotiomycetes</taxon>
        <taxon>Helotiales</taxon>
        <taxon>Mollisiaceae</taxon>
        <taxon>Mollisia</taxon>
    </lineage>
</organism>
<dbReference type="InterPro" id="IPR011333">
    <property type="entry name" value="SKP1/BTB/POZ_sf"/>
</dbReference>
<dbReference type="OrthoDB" id="6359816at2759"/>
<reference evidence="2 3" key="1">
    <citation type="submission" date="2015-10" db="EMBL/GenBank/DDBJ databases">
        <title>Full genome of DAOMC 229536 Phialocephala scopiformis, a fungal endophyte of spruce producing the potent anti-insectan compound rugulosin.</title>
        <authorList>
            <consortium name="DOE Joint Genome Institute"/>
            <person name="Walker A.K."/>
            <person name="Frasz S.L."/>
            <person name="Seifert K.A."/>
            <person name="Miller J.D."/>
            <person name="Mondo S.J."/>
            <person name="Labutti K."/>
            <person name="Lipzen A."/>
            <person name="Dockter R."/>
            <person name="Kennedy M."/>
            <person name="Grigoriev I.V."/>
            <person name="Spatafora J.W."/>
        </authorList>
    </citation>
    <scope>NUCLEOTIDE SEQUENCE [LARGE SCALE GENOMIC DNA]</scope>
    <source>
        <strain evidence="2 3">CBS 120377</strain>
    </source>
</reference>
<evidence type="ECO:0008006" key="4">
    <source>
        <dbReference type="Google" id="ProtNLM"/>
    </source>
</evidence>
<name>A0A132B468_MOLSC</name>
<evidence type="ECO:0000313" key="3">
    <source>
        <dbReference type="Proteomes" id="UP000070700"/>
    </source>
</evidence>
<protein>
    <recommendedName>
        <fullName evidence="4">BTB domain-containing protein</fullName>
    </recommendedName>
</protein>
<dbReference type="Gene3D" id="3.30.710.10">
    <property type="entry name" value="Potassium Channel Kv1.1, Chain A"/>
    <property type="match status" value="1"/>
</dbReference>
<accession>A0A132B468</accession>
<feature type="compositionally biased region" description="Basic and acidic residues" evidence="1">
    <location>
        <begin position="111"/>
        <end position="125"/>
    </location>
</feature>
<feature type="compositionally biased region" description="Basic and acidic residues" evidence="1">
    <location>
        <begin position="316"/>
        <end position="327"/>
    </location>
</feature>
<keyword evidence="3" id="KW-1185">Reference proteome</keyword>
<feature type="region of interest" description="Disordered" evidence="1">
    <location>
        <begin position="316"/>
        <end position="342"/>
    </location>
</feature>
<proteinExistence type="predicted"/>